<dbReference type="PANTHER" id="PTHR42930">
    <property type="entry name" value="PHOSPHATE-SPECIFIC TRANSPORT SYSTEM ACCESSORY PROTEIN PHOU"/>
    <property type="match status" value="1"/>
</dbReference>
<dbReference type="GO" id="GO:0006817">
    <property type="term" value="P:phosphate ion transport"/>
    <property type="evidence" value="ECO:0007669"/>
    <property type="project" value="UniProtKB-KW"/>
</dbReference>
<organism evidence="4 5">
    <name type="scientific">Solidesulfovibrio fructosivorans JJ]</name>
    <dbReference type="NCBI Taxonomy" id="596151"/>
    <lineage>
        <taxon>Bacteria</taxon>
        <taxon>Pseudomonadati</taxon>
        <taxon>Thermodesulfobacteriota</taxon>
        <taxon>Desulfovibrionia</taxon>
        <taxon>Desulfovibrionales</taxon>
        <taxon>Desulfovibrionaceae</taxon>
        <taxon>Solidesulfovibrio</taxon>
    </lineage>
</organism>
<keyword evidence="2" id="KW-0813">Transport</keyword>
<dbReference type="RefSeq" id="WP_005993112.1">
    <property type="nucleotide sequence ID" value="NZ_AECZ01000010.1"/>
</dbReference>
<evidence type="ECO:0000259" key="3">
    <source>
        <dbReference type="Pfam" id="PF01895"/>
    </source>
</evidence>
<feature type="domain" description="PhoU" evidence="3">
    <location>
        <begin position="21"/>
        <end position="104"/>
    </location>
</feature>
<reference evidence="4 5" key="1">
    <citation type="submission" date="2010-08" db="EMBL/GenBank/DDBJ databases">
        <title>The draft genome of Desulfovibrio fructosovorans JJ.</title>
        <authorList>
            <consortium name="US DOE Joint Genome Institute (JGI-PGF)"/>
            <person name="Lucas S."/>
            <person name="Copeland A."/>
            <person name="Lapidus A."/>
            <person name="Cheng J.-F."/>
            <person name="Bruce D."/>
            <person name="Goodwin L."/>
            <person name="Pitluck S."/>
            <person name="Land M.L."/>
            <person name="Hauser L."/>
            <person name="Chang Y.-J."/>
            <person name="Jeffries C."/>
            <person name="Wall J.D."/>
            <person name="Stahl D.A."/>
            <person name="Arkin A.P."/>
            <person name="Dehal P."/>
            <person name="Stolyar S.M."/>
            <person name="Hazen T.C."/>
            <person name="Woyke T.J."/>
        </authorList>
    </citation>
    <scope>NUCLEOTIDE SEQUENCE [LARGE SCALE GENOMIC DNA]</scope>
    <source>
        <strain evidence="4 5">JJ</strain>
    </source>
</reference>
<dbReference type="Proteomes" id="UP000006250">
    <property type="component" value="Unassembled WGS sequence"/>
</dbReference>
<dbReference type="GO" id="GO:0030643">
    <property type="term" value="P:intracellular phosphate ion homeostasis"/>
    <property type="evidence" value="ECO:0007669"/>
    <property type="project" value="InterPro"/>
</dbReference>
<keyword evidence="5" id="KW-1185">Reference proteome</keyword>
<dbReference type="NCBIfam" id="TIGR02135">
    <property type="entry name" value="phoU_full"/>
    <property type="match status" value="1"/>
</dbReference>
<dbReference type="InterPro" id="IPR028366">
    <property type="entry name" value="PhoU"/>
</dbReference>
<proteinExistence type="inferred from homology"/>
<dbReference type="GO" id="GO:0005737">
    <property type="term" value="C:cytoplasm"/>
    <property type="evidence" value="ECO:0007669"/>
    <property type="project" value="UniProtKB-SubCell"/>
</dbReference>
<dbReference type="OrthoDB" id="9814256at2"/>
<dbReference type="PANTHER" id="PTHR42930:SF3">
    <property type="entry name" value="PHOSPHATE-SPECIFIC TRANSPORT SYSTEM ACCESSORY PROTEIN PHOU"/>
    <property type="match status" value="1"/>
</dbReference>
<dbReference type="InterPro" id="IPR038078">
    <property type="entry name" value="PhoU-like_sf"/>
</dbReference>
<dbReference type="InterPro" id="IPR026022">
    <property type="entry name" value="PhoU_dom"/>
</dbReference>
<evidence type="ECO:0000313" key="5">
    <source>
        <dbReference type="Proteomes" id="UP000006250"/>
    </source>
</evidence>
<dbReference type="STRING" id="596151.DesfrDRAFT_1792"/>
<comment type="similarity">
    <text evidence="1 2">Belongs to the PhoU family.</text>
</comment>
<accession>E1JVZ3</accession>
<feature type="domain" description="PhoU" evidence="3">
    <location>
        <begin position="120"/>
        <end position="204"/>
    </location>
</feature>
<dbReference type="PIRSF" id="PIRSF003107">
    <property type="entry name" value="PhoU"/>
    <property type="match status" value="1"/>
</dbReference>
<dbReference type="Pfam" id="PF01895">
    <property type="entry name" value="PhoU"/>
    <property type="match status" value="2"/>
</dbReference>
<dbReference type="EMBL" id="AECZ01000010">
    <property type="protein sequence ID" value="EFL51353.1"/>
    <property type="molecule type" value="Genomic_DNA"/>
</dbReference>
<comment type="caution">
    <text evidence="4">The sequence shown here is derived from an EMBL/GenBank/DDBJ whole genome shotgun (WGS) entry which is preliminary data.</text>
</comment>
<evidence type="ECO:0000256" key="2">
    <source>
        <dbReference type="PIRNR" id="PIRNR003107"/>
    </source>
</evidence>
<dbReference type="SUPFAM" id="SSF109755">
    <property type="entry name" value="PhoU-like"/>
    <property type="match status" value="1"/>
</dbReference>
<evidence type="ECO:0000313" key="4">
    <source>
        <dbReference type="EMBL" id="EFL51353.1"/>
    </source>
</evidence>
<keyword evidence="2" id="KW-0963">Cytoplasm</keyword>
<name>E1JVZ3_SOLFR</name>
<comment type="subunit">
    <text evidence="2">Homodimer.</text>
</comment>
<dbReference type="eggNOG" id="COG0704">
    <property type="taxonomic scope" value="Bacteria"/>
</dbReference>
<keyword evidence="2" id="KW-0592">Phosphate transport</keyword>
<comment type="subcellular location">
    <subcellularLocation>
        <location evidence="2">Cytoplasm</location>
    </subcellularLocation>
</comment>
<gene>
    <name evidence="4" type="ORF">DesfrDRAFT_1792</name>
</gene>
<dbReference type="AlphaFoldDB" id="E1JVZ3"/>
<comment type="function">
    <text evidence="2">Plays a role in the regulation of phosphate uptake.</text>
</comment>
<sequence>METRAHFHAELDALKGRVIALFELVEASRKGATDAYLRHDTSVARKVIDGDREINQATCDIDEACLHMLALEQPVALDLRRIVGYARAVINLERLADEAVVVAEGALTGAGLPGDCDKSLEELAGHAARMFKLASKAFSDDNIDDALEVCHIEEKGRELVVTAMRAITAALSESHVAPEASVRAILAARCFERMCGYAANLAETIVFILKGATLSQQCQPR</sequence>
<evidence type="ECO:0000256" key="1">
    <source>
        <dbReference type="ARBA" id="ARBA00008107"/>
    </source>
</evidence>
<dbReference type="Gene3D" id="1.20.58.220">
    <property type="entry name" value="Phosphate transport system protein phou homolog 2, domain 2"/>
    <property type="match status" value="1"/>
</dbReference>
<protein>
    <recommendedName>
        <fullName evidence="2">Phosphate-specific transport system accessory protein PhoU</fullName>
    </recommendedName>
</protein>
<dbReference type="GO" id="GO:0045936">
    <property type="term" value="P:negative regulation of phosphate metabolic process"/>
    <property type="evidence" value="ECO:0007669"/>
    <property type="project" value="InterPro"/>
</dbReference>